<dbReference type="Pfam" id="PF00075">
    <property type="entry name" value="RNase_H"/>
    <property type="match status" value="1"/>
</dbReference>
<sequence length="288" mass="33097">CNSNLRRCLGLIRSTPTHVIYHMAAELPPKYRLELATAKEIIKCIAYNLPTKKILLAKNLVKQSSYFKVYEKYKTIFFNIARVHNNPSNTNKIRINNNFFKGVVKNKKEANQSIINNIYREKIQQLEANQYEILFTDGSIKENKTSAAFIHKNSNTSKSFYCNKRTASMTAELLAILKAIEFSIDQQFTKIAILTDSLSSIIVLKDSENNNFIAQEIIHSINMSSIQAKEIHHIPSHSNIQLNEKVDNAAKNATQDGELLRLPWSIKDATKEVFNKIKNEWEQEYKSK</sequence>
<feature type="non-terminal residue" evidence="2">
    <location>
        <position position="1"/>
    </location>
</feature>
<dbReference type="CDD" id="cd09276">
    <property type="entry name" value="Rnase_HI_RT_non_LTR"/>
    <property type="match status" value="1"/>
</dbReference>
<dbReference type="GO" id="GO:0004523">
    <property type="term" value="F:RNA-DNA hybrid ribonuclease activity"/>
    <property type="evidence" value="ECO:0007669"/>
    <property type="project" value="InterPro"/>
</dbReference>
<organism evidence="2">
    <name type="scientific">Bactrocera latifrons</name>
    <name type="common">Malaysian fruit fly</name>
    <name type="synonym">Chaetodacus latifrons</name>
    <dbReference type="NCBI Taxonomy" id="174628"/>
    <lineage>
        <taxon>Eukaryota</taxon>
        <taxon>Metazoa</taxon>
        <taxon>Ecdysozoa</taxon>
        <taxon>Arthropoda</taxon>
        <taxon>Hexapoda</taxon>
        <taxon>Insecta</taxon>
        <taxon>Pterygota</taxon>
        <taxon>Neoptera</taxon>
        <taxon>Endopterygota</taxon>
        <taxon>Diptera</taxon>
        <taxon>Brachycera</taxon>
        <taxon>Muscomorpha</taxon>
        <taxon>Tephritoidea</taxon>
        <taxon>Tephritidae</taxon>
        <taxon>Bactrocera</taxon>
        <taxon>Bactrocera</taxon>
    </lineage>
</organism>
<accession>A0A0K8W0I8</accession>
<name>A0A0K8W0I8_BACLA</name>
<evidence type="ECO:0000259" key="1">
    <source>
        <dbReference type="PROSITE" id="PS50879"/>
    </source>
</evidence>
<dbReference type="InterPro" id="IPR036397">
    <property type="entry name" value="RNaseH_sf"/>
</dbReference>
<gene>
    <name evidence="2" type="ORF">c0_g1_i1</name>
</gene>
<dbReference type="SUPFAM" id="SSF53098">
    <property type="entry name" value="Ribonuclease H-like"/>
    <property type="match status" value="1"/>
</dbReference>
<dbReference type="InterPro" id="IPR002156">
    <property type="entry name" value="RNaseH_domain"/>
</dbReference>
<dbReference type="Gene3D" id="3.30.420.10">
    <property type="entry name" value="Ribonuclease H-like superfamily/Ribonuclease H"/>
    <property type="match status" value="1"/>
</dbReference>
<dbReference type="EMBL" id="GDHF01007720">
    <property type="protein sequence ID" value="JAI44594.1"/>
    <property type="molecule type" value="Transcribed_RNA"/>
</dbReference>
<evidence type="ECO:0000313" key="2">
    <source>
        <dbReference type="EMBL" id="JAI44594.1"/>
    </source>
</evidence>
<dbReference type="PROSITE" id="PS50879">
    <property type="entry name" value="RNASE_H_1"/>
    <property type="match status" value="1"/>
</dbReference>
<dbReference type="AlphaFoldDB" id="A0A0K8W0I8"/>
<protein>
    <recommendedName>
        <fullName evidence="1">RNase H type-1 domain-containing protein</fullName>
    </recommendedName>
</protein>
<dbReference type="InterPro" id="IPR012337">
    <property type="entry name" value="RNaseH-like_sf"/>
</dbReference>
<dbReference type="GO" id="GO:0003676">
    <property type="term" value="F:nucleic acid binding"/>
    <property type="evidence" value="ECO:0007669"/>
    <property type="project" value="InterPro"/>
</dbReference>
<feature type="domain" description="RNase H type-1" evidence="1">
    <location>
        <begin position="128"/>
        <end position="255"/>
    </location>
</feature>
<feature type="non-terminal residue" evidence="2">
    <location>
        <position position="288"/>
    </location>
</feature>
<proteinExistence type="predicted"/>
<reference evidence="2" key="1">
    <citation type="submission" date="2015-06" db="EMBL/GenBank/DDBJ databases">
        <authorList>
            <person name="Hoefler B.C."/>
            <person name="Straight P.D."/>
        </authorList>
    </citation>
    <scope>NUCLEOTIDE SEQUENCE</scope>
</reference>